<keyword evidence="3" id="KW-1185">Reference proteome</keyword>
<dbReference type="EMBL" id="QURB01000001">
    <property type="protein sequence ID" value="RFC55559.1"/>
    <property type="molecule type" value="Genomic_DNA"/>
</dbReference>
<name>A0A3E1F1D8_9FLAO</name>
<accession>A0A3E1F1D8</accession>
<organism evidence="2 3">
    <name type="scientific">Brumimicrobium aurantiacum</name>
    <dbReference type="NCBI Taxonomy" id="1737063"/>
    <lineage>
        <taxon>Bacteria</taxon>
        <taxon>Pseudomonadati</taxon>
        <taxon>Bacteroidota</taxon>
        <taxon>Flavobacteriia</taxon>
        <taxon>Flavobacteriales</taxon>
        <taxon>Crocinitomicaceae</taxon>
        <taxon>Brumimicrobium</taxon>
    </lineage>
</organism>
<evidence type="ECO:0000256" key="1">
    <source>
        <dbReference type="SAM" id="SignalP"/>
    </source>
</evidence>
<protein>
    <submittedName>
        <fullName evidence="2">Uncharacterized protein</fullName>
    </submittedName>
</protein>
<gene>
    <name evidence="2" type="ORF">DXU93_01105</name>
</gene>
<reference evidence="2 3" key="1">
    <citation type="submission" date="2018-08" db="EMBL/GenBank/DDBJ databases">
        <title>The draft genome squence of Brumimicrobium sp. N62.</title>
        <authorList>
            <person name="Du Z.-J."/>
            <person name="Luo H.-R."/>
        </authorList>
    </citation>
    <scope>NUCLEOTIDE SEQUENCE [LARGE SCALE GENOMIC DNA]</scope>
    <source>
        <strain evidence="2 3">N62</strain>
    </source>
</reference>
<dbReference type="Proteomes" id="UP000257127">
    <property type="component" value="Unassembled WGS sequence"/>
</dbReference>
<evidence type="ECO:0000313" key="2">
    <source>
        <dbReference type="EMBL" id="RFC55559.1"/>
    </source>
</evidence>
<sequence>MKKGLILLLNVFLCASINAQKIISSQPTERKNEFKIHFRHYHKDLKISDYSNSHYDNEVGKFQILKGEEEIVKKQELVTESELGQTQGKDIIFRDNDFSILSQIKNHEKIQHYIQNYDYNLDPIGQPIKIDDSYFRPEEIEKKRITNPYRVRDSEIHHNKNNNISLFHLCIENWAIRTFTKLVVLDEDLNEINSIQLIGEKEDNNIDLIAHRILDNGEVLVIVSENDWDFVYSYKLIHFKKDGSQIITDLSPAKSQIVKSQISENMYNDEVTISILSTGSKKEDDNNNGVVTAYRYNLNTNEMSYMNYGLNGKELLLGKEDKLQYLKNIKVEYLEDGSLIHFLAGEIYGEASMQERSIIIFKVNPEGEFEWLNTIYRTSRSAGKANMLGYLSYYTDPGDLEIIFNSRIDFMKGNQYTPEIGTNSQYLRVDNGVKPVRARINLESGEMDTEALYTDSEVNSFSIRSARPLDEPGKYKIIHDIGKDHFISIIDFKSNY</sequence>
<proteinExistence type="predicted"/>
<feature type="signal peptide" evidence="1">
    <location>
        <begin position="1"/>
        <end position="19"/>
    </location>
</feature>
<dbReference type="RefSeq" id="WP_116879395.1">
    <property type="nucleotide sequence ID" value="NZ_QURB01000001.1"/>
</dbReference>
<comment type="caution">
    <text evidence="2">The sequence shown here is derived from an EMBL/GenBank/DDBJ whole genome shotgun (WGS) entry which is preliminary data.</text>
</comment>
<keyword evidence="1" id="KW-0732">Signal</keyword>
<dbReference type="AlphaFoldDB" id="A0A3E1F1D8"/>
<feature type="chain" id="PRO_5017641312" evidence="1">
    <location>
        <begin position="20"/>
        <end position="496"/>
    </location>
</feature>
<dbReference type="OrthoDB" id="1466023at2"/>
<evidence type="ECO:0000313" key="3">
    <source>
        <dbReference type="Proteomes" id="UP000257127"/>
    </source>
</evidence>